<evidence type="ECO:0000313" key="3">
    <source>
        <dbReference type="Proteomes" id="UP000807025"/>
    </source>
</evidence>
<dbReference type="EMBL" id="MU154691">
    <property type="protein sequence ID" value="KAF9488928.1"/>
    <property type="molecule type" value="Genomic_DNA"/>
</dbReference>
<name>A0A9P5ZIZ0_PLEER</name>
<feature type="region of interest" description="Disordered" evidence="1">
    <location>
        <begin position="149"/>
        <end position="233"/>
    </location>
</feature>
<organism evidence="2 3">
    <name type="scientific">Pleurotus eryngii</name>
    <name type="common">Boletus of the steppes</name>
    <dbReference type="NCBI Taxonomy" id="5323"/>
    <lineage>
        <taxon>Eukaryota</taxon>
        <taxon>Fungi</taxon>
        <taxon>Dikarya</taxon>
        <taxon>Basidiomycota</taxon>
        <taxon>Agaricomycotina</taxon>
        <taxon>Agaricomycetes</taxon>
        <taxon>Agaricomycetidae</taxon>
        <taxon>Agaricales</taxon>
        <taxon>Pleurotineae</taxon>
        <taxon>Pleurotaceae</taxon>
        <taxon>Pleurotus</taxon>
    </lineage>
</organism>
<keyword evidence="3" id="KW-1185">Reference proteome</keyword>
<feature type="compositionally biased region" description="Basic and acidic residues" evidence="1">
    <location>
        <begin position="215"/>
        <end position="233"/>
    </location>
</feature>
<dbReference type="AlphaFoldDB" id="A0A9P5ZIZ0"/>
<feature type="compositionally biased region" description="Pro residues" evidence="1">
    <location>
        <begin position="175"/>
        <end position="191"/>
    </location>
</feature>
<accession>A0A9P5ZIZ0</accession>
<reference evidence="2" key="1">
    <citation type="submission" date="2020-11" db="EMBL/GenBank/DDBJ databases">
        <authorList>
            <consortium name="DOE Joint Genome Institute"/>
            <person name="Ahrendt S."/>
            <person name="Riley R."/>
            <person name="Andreopoulos W."/>
            <person name="Labutti K."/>
            <person name="Pangilinan J."/>
            <person name="Ruiz-Duenas F.J."/>
            <person name="Barrasa J.M."/>
            <person name="Sanchez-Garcia M."/>
            <person name="Camarero S."/>
            <person name="Miyauchi S."/>
            <person name="Serrano A."/>
            <person name="Linde D."/>
            <person name="Babiker R."/>
            <person name="Drula E."/>
            <person name="Ayuso-Fernandez I."/>
            <person name="Pacheco R."/>
            <person name="Padilla G."/>
            <person name="Ferreira P."/>
            <person name="Barriuso J."/>
            <person name="Kellner H."/>
            <person name="Castanera R."/>
            <person name="Alfaro M."/>
            <person name="Ramirez L."/>
            <person name="Pisabarro A.G."/>
            <person name="Kuo A."/>
            <person name="Tritt A."/>
            <person name="Lipzen A."/>
            <person name="He G."/>
            <person name="Yan M."/>
            <person name="Ng V."/>
            <person name="Cullen D."/>
            <person name="Martin F."/>
            <person name="Rosso M.-N."/>
            <person name="Henrissat B."/>
            <person name="Hibbett D."/>
            <person name="Martinez A.T."/>
            <person name="Grigoriev I.V."/>
        </authorList>
    </citation>
    <scope>NUCLEOTIDE SEQUENCE</scope>
    <source>
        <strain evidence="2">ATCC 90797</strain>
    </source>
</reference>
<gene>
    <name evidence="2" type="ORF">BDN71DRAFT_1435784</name>
</gene>
<protein>
    <submittedName>
        <fullName evidence="2">Uncharacterized protein</fullName>
    </submittedName>
</protein>
<evidence type="ECO:0000313" key="2">
    <source>
        <dbReference type="EMBL" id="KAF9488928.1"/>
    </source>
</evidence>
<proteinExistence type="predicted"/>
<comment type="caution">
    <text evidence="2">The sequence shown here is derived from an EMBL/GenBank/DDBJ whole genome shotgun (WGS) entry which is preliminary data.</text>
</comment>
<evidence type="ECO:0000256" key="1">
    <source>
        <dbReference type="SAM" id="MobiDB-lite"/>
    </source>
</evidence>
<sequence length="233" mass="25564">MATSASGKALEEITVHKIIVPKKCAVMKLEEMCQRKHKIYQPRQVNSQYGKTLIKDNELDQQNHCKELNRDQMTLGAVPPRPLMSDPATASAACSLCSALFKQRGLKKHMASCKLKMANHARDNKFLVKEKLCAAQEILKAHAGNQGQGWQITLHPPPPTVPPSINSPAVEVQPPDSPPSMRPHSPLPPPLNFDDTGASSNSSCKLAPSLPVSEVDQRPQIDDIKCDYHPSSQ</sequence>
<dbReference type="Proteomes" id="UP000807025">
    <property type="component" value="Unassembled WGS sequence"/>
</dbReference>